<dbReference type="OrthoDB" id="9811934at2"/>
<protein>
    <submittedName>
        <fullName evidence="7">DNRLRE domain-containing protein</fullName>
    </submittedName>
</protein>
<dbReference type="NCBIfam" id="NF033679">
    <property type="entry name" value="DNRLRE_dom"/>
    <property type="match status" value="1"/>
</dbReference>
<evidence type="ECO:0000259" key="6">
    <source>
        <dbReference type="Pfam" id="PF24517"/>
    </source>
</evidence>
<sequence>MYLHLSAKNHLSGNFLHRTFSNYLKRYLILILILFLTGNLLAQPAVEWDKLQTLSPGFGPYPTVACQTTDGGVMIGFAAVSNVGSKYFILKLDRKGIKEWEKTYGGNKDDELKSVIQTSDGGYLIGGQSDSDASGDKSDSAYSISTDYWIIKITADGTKQWDKTYGGTGTDNLATTIQTSDGGYLVGGLSSSPANGIKSENPYGEFDYWVIKLDANGNKQWDKTLGGSLRDGVSSLIQAPDGGFIVSGDSDSEINGNKTAGSKGSYDYWIVKLSASGTKLWDKTYGGNGFDRDPIIVRTEDNGYLLAGNSWSDAGEDRTAPNIGYYDLWIVKINSEGEKQWDKSYGGNEYDMIQSIQPTPDGGYLIGMVFYSDLGDTKTDPTRDFDDSWIIKIDASGTKLWDKNLGGSPRSISTLAGAFATSDGGYLTTGYSYSYTAGGDKTEAGPGVWTVKLLAESNNKKLAFSADSLDFVLSSIPTDSTRNASLSANYGSPEITLRKSAADWLDLPSPALDTLPFTVTTAGIASGQYSSVVAATAPGYARALLKVNLTVNEVTNSPVLSPIGDKVLQPGEILKFTADATAGFGQTKIFSLVNAPAGASIDASTGAFSWNTPWESGTYPFNVRVSIAGHPDLYDEETITVILKLTDPADVPAIRINAGGKEFTTADGRVFQADAFFDGRRTSFVGQVDILNTPDDDLYRNTRSEDFFNYDIPVQTGVYKVTLHFAEIYWGVSPNRPAIDIRRKFNVEAEGQLKLENYSILRKAGAPLTAVTETFETDVKDGFLSLQFVKIADRASVAAIEVEFIKPLVELSTGPVADAYIRYGSSSQTNFGLEQTIDLKSNTNSDYDRAAYMKFSLAGLSSINNARIRIYGRNYEGSKTVQVGLTGIDNDNWTETGITASNAPSGNSVFLGKFNSMRKARFYEIDITEFAKSQLAQDKTLTLILADLFATNNRVIFNSRENAVNPPELIVTTTEPVISSARMAESEIAKEAGEETESSIIYPNPVKDRFTIRVGSRHQHAIGLSLFSETGNLIPISTPEGLQAGAVSDIDISRFRLPAGIYLLNIQSASTSETLKVLLAN</sequence>
<dbReference type="PANTHER" id="PTHR42754">
    <property type="entry name" value="ENDOGLUCANASE"/>
    <property type="match status" value="1"/>
</dbReference>
<evidence type="ECO:0000259" key="5">
    <source>
        <dbReference type="Pfam" id="PF18962"/>
    </source>
</evidence>
<dbReference type="Pfam" id="PF05345">
    <property type="entry name" value="He_PIG"/>
    <property type="match status" value="1"/>
</dbReference>
<dbReference type="Gene3D" id="2.60.120.430">
    <property type="entry name" value="Galactose-binding lectin"/>
    <property type="match status" value="1"/>
</dbReference>
<reference evidence="7 8" key="1">
    <citation type="submission" date="2019-05" db="EMBL/GenBank/DDBJ databases">
        <authorList>
            <person name="Qu J.-H."/>
        </authorList>
    </citation>
    <scope>NUCLEOTIDE SEQUENCE [LARGE SCALE GENOMIC DNA]</scope>
    <source>
        <strain evidence="7 8">Z12</strain>
    </source>
</reference>
<dbReference type="GO" id="GO:0005576">
    <property type="term" value="C:extracellular region"/>
    <property type="evidence" value="ECO:0007669"/>
    <property type="project" value="UniProtKB-SubCell"/>
</dbReference>
<evidence type="ECO:0000313" key="7">
    <source>
        <dbReference type="EMBL" id="TLU92189.1"/>
    </source>
</evidence>
<dbReference type="Pfam" id="PF11721">
    <property type="entry name" value="Malectin"/>
    <property type="match status" value="1"/>
</dbReference>
<dbReference type="InterPro" id="IPR026444">
    <property type="entry name" value="Secre_tail"/>
</dbReference>
<dbReference type="Pfam" id="PF24517">
    <property type="entry name" value="CBM96"/>
    <property type="match status" value="1"/>
</dbReference>
<dbReference type="Pfam" id="PF18962">
    <property type="entry name" value="Por_Secre_tail"/>
    <property type="match status" value="1"/>
</dbReference>
<dbReference type="InterPro" id="IPR055372">
    <property type="entry name" value="CBM96"/>
</dbReference>
<comment type="caution">
    <text evidence="7">The sequence shown here is derived from an EMBL/GenBank/DDBJ whole genome shotgun (WGS) entry which is preliminary data.</text>
</comment>
<dbReference type="PANTHER" id="PTHR42754:SF1">
    <property type="entry name" value="LIPOPROTEIN"/>
    <property type="match status" value="1"/>
</dbReference>
<gene>
    <name evidence="7" type="ORF">FEM55_15720</name>
</gene>
<proteinExistence type="predicted"/>
<dbReference type="EMBL" id="VCEI01000025">
    <property type="protein sequence ID" value="TLU92189.1"/>
    <property type="molecule type" value="Genomic_DNA"/>
</dbReference>
<feature type="domain" description="Secretion system C-terminal sorting" evidence="5">
    <location>
        <begin position="1001"/>
        <end position="1077"/>
    </location>
</feature>
<organism evidence="7 8">
    <name type="scientific">Dyadobacter sediminis</name>
    <dbReference type="NCBI Taxonomy" id="1493691"/>
    <lineage>
        <taxon>Bacteria</taxon>
        <taxon>Pseudomonadati</taxon>
        <taxon>Bacteroidota</taxon>
        <taxon>Cytophagia</taxon>
        <taxon>Cytophagales</taxon>
        <taxon>Spirosomataceae</taxon>
        <taxon>Dyadobacter</taxon>
    </lineage>
</organism>
<comment type="subcellular location">
    <subcellularLocation>
        <location evidence="1">Secreted</location>
    </subcellularLocation>
</comment>
<evidence type="ECO:0000313" key="8">
    <source>
        <dbReference type="Proteomes" id="UP000309788"/>
    </source>
</evidence>
<keyword evidence="8" id="KW-1185">Reference proteome</keyword>
<dbReference type="SUPFAM" id="SSF49785">
    <property type="entry name" value="Galactose-binding domain-like"/>
    <property type="match status" value="1"/>
</dbReference>
<dbReference type="InterPro" id="IPR013783">
    <property type="entry name" value="Ig-like_fold"/>
</dbReference>
<dbReference type="Gene3D" id="2.60.40.10">
    <property type="entry name" value="Immunoglobulins"/>
    <property type="match status" value="1"/>
</dbReference>
<name>A0A5R9KBS7_9BACT</name>
<dbReference type="AlphaFoldDB" id="A0A5R9KBS7"/>
<feature type="domain" description="Malectin" evidence="4">
    <location>
        <begin position="654"/>
        <end position="794"/>
    </location>
</feature>
<evidence type="ECO:0000256" key="2">
    <source>
        <dbReference type="ARBA" id="ARBA00022525"/>
    </source>
</evidence>
<keyword evidence="3" id="KW-0732">Signal</keyword>
<dbReference type="InterPro" id="IPR008979">
    <property type="entry name" value="Galactose-bd-like_sf"/>
</dbReference>
<accession>A0A5R9KBS7</accession>
<evidence type="ECO:0000259" key="4">
    <source>
        <dbReference type="Pfam" id="PF11721"/>
    </source>
</evidence>
<feature type="domain" description="Carbohydrate-binding module family 96" evidence="6">
    <location>
        <begin position="815"/>
        <end position="973"/>
    </location>
</feature>
<evidence type="ECO:0000256" key="1">
    <source>
        <dbReference type="ARBA" id="ARBA00004613"/>
    </source>
</evidence>
<keyword evidence="2" id="KW-0964">Secreted</keyword>
<dbReference type="Proteomes" id="UP000309788">
    <property type="component" value="Unassembled WGS sequence"/>
</dbReference>
<dbReference type="NCBIfam" id="TIGR04183">
    <property type="entry name" value="Por_Secre_tail"/>
    <property type="match status" value="1"/>
</dbReference>
<dbReference type="InterPro" id="IPR021720">
    <property type="entry name" value="Malectin_dom"/>
</dbReference>
<evidence type="ECO:0000256" key="3">
    <source>
        <dbReference type="ARBA" id="ARBA00022729"/>
    </source>
</evidence>